<gene>
    <name evidence="2" type="ORF">S12H4_20900</name>
</gene>
<reference evidence="2" key="1">
    <citation type="journal article" date="2014" name="Front. Microbiol.">
        <title>High frequency of phylogenetically diverse reductive dehalogenase-homologous genes in deep subseafloor sedimentary metagenomes.</title>
        <authorList>
            <person name="Kawai M."/>
            <person name="Futagami T."/>
            <person name="Toyoda A."/>
            <person name="Takaki Y."/>
            <person name="Nishi S."/>
            <person name="Hori S."/>
            <person name="Arai W."/>
            <person name="Tsubouchi T."/>
            <person name="Morono Y."/>
            <person name="Uchiyama I."/>
            <person name="Ito T."/>
            <person name="Fujiyama A."/>
            <person name="Inagaki F."/>
            <person name="Takami H."/>
        </authorList>
    </citation>
    <scope>NUCLEOTIDE SEQUENCE</scope>
    <source>
        <strain evidence="2">Expedition CK06-06</strain>
    </source>
</reference>
<dbReference type="AlphaFoldDB" id="X1SUN6"/>
<dbReference type="InterPro" id="IPR036388">
    <property type="entry name" value="WH-like_DNA-bd_sf"/>
</dbReference>
<comment type="caution">
    <text evidence="2">The sequence shown here is derived from an EMBL/GenBank/DDBJ whole genome shotgun (WGS) entry which is preliminary data.</text>
</comment>
<dbReference type="InterPro" id="IPR000835">
    <property type="entry name" value="HTH_MarR-typ"/>
</dbReference>
<dbReference type="EMBL" id="BARW01010664">
    <property type="protein sequence ID" value="GAI79040.1"/>
    <property type="molecule type" value="Genomic_DNA"/>
</dbReference>
<dbReference type="PROSITE" id="PS50995">
    <property type="entry name" value="HTH_MARR_2"/>
    <property type="match status" value="1"/>
</dbReference>
<dbReference type="InterPro" id="IPR039422">
    <property type="entry name" value="MarR/SlyA-like"/>
</dbReference>
<feature type="non-terminal residue" evidence="2">
    <location>
        <position position="1"/>
    </location>
</feature>
<dbReference type="GO" id="GO:0003700">
    <property type="term" value="F:DNA-binding transcription factor activity"/>
    <property type="evidence" value="ECO:0007669"/>
    <property type="project" value="InterPro"/>
</dbReference>
<dbReference type="Gene3D" id="1.10.10.10">
    <property type="entry name" value="Winged helix-like DNA-binding domain superfamily/Winged helix DNA-binding domain"/>
    <property type="match status" value="1"/>
</dbReference>
<sequence>GGTMTPSEIAEWTFRERHNITTLINRMKRDGLVRVERNNRDKRFFSVSLTAKGRKVLKQAMPVAREIVNQVMLSISEGDAVLLEKSLRVLRQNAHDGLEHLAKCAQPQPD</sequence>
<dbReference type="PRINTS" id="PR00598">
    <property type="entry name" value="HTHMARR"/>
</dbReference>
<proteinExistence type="predicted"/>
<dbReference type="SUPFAM" id="SSF46785">
    <property type="entry name" value="Winged helix' DNA-binding domain"/>
    <property type="match status" value="1"/>
</dbReference>
<organism evidence="2">
    <name type="scientific">marine sediment metagenome</name>
    <dbReference type="NCBI Taxonomy" id="412755"/>
    <lineage>
        <taxon>unclassified sequences</taxon>
        <taxon>metagenomes</taxon>
        <taxon>ecological metagenomes</taxon>
    </lineage>
</organism>
<accession>X1SUN6</accession>
<dbReference type="PANTHER" id="PTHR33164">
    <property type="entry name" value="TRANSCRIPTIONAL REGULATOR, MARR FAMILY"/>
    <property type="match status" value="1"/>
</dbReference>
<evidence type="ECO:0000259" key="1">
    <source>
        <dbReference type="PROSITE" id="PS50995"/>
    </source>
</evidence>
<dbReference type="GO" id="GO:0006950">
    <property type="term" value="P:response to stress"/>
    <property type="evidence" value="ECO:0007669"/>
    <property type="project" value="TreeGrafter"/>
</dbReference>
<feature type="domain" description="HTH marR-type" evidence="1">
    <location>
        <begin position="1"/>
        <end position="92"/>
    </location>
</feature>
<dbReference type="PANTHER" id="PTHR33164:SF43">
    <property type="entry name" value="HTH-TYPE TRANSCRIPTIONAL REPRESSOR YETL"/>
    <property type="match status" value="1"/>
</dbReference>
<dbReference type="Pfam" id="PF12802">
    <property type="entry name" value="MarR_2"/>
    <property type="match status" value="1"/>
</dbReference>
<dbReference type="InterPro" id="IPR036390">
    <property type="entry name" value="WH_DNA-bd_sf"/>
</dbReference>
<evidence type="ECO:0000313" key="2">
    <source>
        <dbReference type="EMBL" id="GAI79040.1"/>
    </source>
</evidence>
<name>X1SUN6_9ZZZZ</name>
<protein>
    <recommendedName>
        <fullName evidence="1">HTH marR-type domain-containing protein</fullName>
    </recommendedName>
</protein>